<dbReference type="Gene3D" id="3.40.50.300">
    <property type="entry name" value="P-loop containing nucleotide triphosphate hydrolases"/>
    <property type="match status" value="1"/>
</dbReference>
<dbReference type="InterPro" id="IPR034154">
    <property type="entry name" value="TOPRIM_DnaG/twinkle"/>
</dbReference>
<dbReference type="Pfam" id="PF13155">
    <property type="entry name" value="Toprim_2"/>
    <property type="match status" value="1"/>
</dbReference>
<evidence type="ECO:0000313" key="2">
    <source>
        <dbReference type="EMBL" id="LAC24315.1"/>
    </source>
</evidence>
<name>A0A6A7G2X4_9CRUS</name>
<sequence length="768" mass="85821">MTRMTTSVKQLRRLLSNRCTPSKVFFQQRRAISLTAPGFQIPQASSSVSRPSPASSDVFVSSHFSLLENEVSEFLSDRKLEFQDKDDKVVLKYCPSCPPHKDSFTNLFKLYVWKKTGSSYCHRCGSKGSWFDFKTSFGTQPEIQSSFGRSLKKNAKGPSPRPSQKVCDQARKDLLANKHGALDLLTESRGLSKETLDKYRVGVMTQKFANNDRKYVDHLSVVFPWVHIEETGPVVDRIKIRSLSDKSHQRILPSGGSWGLFGFHTVPASATSIVLTEGEYDAMAVHQATGRPAVSLPIGCNSLPPAVLPCLEKFEKIYLWMDDDIAGQEGAEKFAQKLGYNRCYIVHSNNSSHDSSRTMKIKDANDALSAGIDLENLIRAATLFPHKKIATFQDLRTEILREFENPNETRGTQYMTLPTLNSILKGHRCGELSIWTGPTGCGKTTILSQLSLDLCQQGVNTLWGSFEIKTTRLAKMMIAQYCGKNLEDCADEFSFYADKFEELPMYFLRFFGTSKIDSVLDAMEYACYVYDVKHVILDNLQFMLGTAHGYQKFDMQDQAIEKFRRFATRKNIHITLVIHPRKESDDAPLGLASVFGGAKATQEADNVVIIQTQTGSNDGDASVRSIEVKKNRFSGDLGTIPFTFDSDSRSIRELSDSELDKFGIYDAYHRTVSNFQPPELDQPMTEETPQELEDIFSKQTNVENMYTVSAGEKLRINGINGSSFVNGIGGINGIDHSASGLAQYSLSIRPITNRPQKLQTSFPGIITG</sequence>
<reference evidence="2" key="1">
    <citation type="submission" date="2017-11" db="EMBL/GenBank/DDBJ databases">
        <title>The sensing device of the deep-sea amphipod.</title>
        <authorList>
            <person name="Kobayashi H."/>
            <person name="Nagahama T."/>
            <person name="Arai W."/>
            <person name="Sasagawa Y."/>
            <person name="Umeda M."/>
            <person name="Hayashi T."/>
            <person name="Nikaido I."/>
            <person name="Watanabe H."/>
            <person name="Oguri K."/>
            <person name="Kitazato H."/>
            <person name="Fujioka K."/>
            <person name="Kido Y."/>
            <person name="Takami H."/>
        </authorList>
    </citation>
    <scope>NUCLEOTIDE SEQUENCE</scope>
    <source>
        <tissue evidence="2">Whole body</tissue>
    </source>
</reference>
<dbReference type="SUPFAM" id="SSF52540">
    <property type="entry name" value="P-loop containing nucleoside triphosphate hydrolases"/>
    <property type="match status" value="1"/>
</dbReference>
<organism evidence="2">
    <name type="scientific">Hirondellea gigas</name>
    <dbReference type="NCBI Taxonomy" id="1518452"/>
    <lineage>
        <taxon>Eukaryota</taxon>
        <taxon>Metazoa</taxon>
        <taxon>Ecdysozoa</taxon>
        <taxon>Arthropoda</taxon>
        <taxon>Crustacea</taxon>
        <taxon>Multicrustacea</taxon>
        <taxon>Malacostraca</taxon>
        <taxon>Eumalacostraca</taxon>
        <taxon>Peracarida</taxon>
        <taxon>Amphipoda</taxon>
        <taxon>Amphilochidea</taxon>
        <taxon>Lysianassida</taxon>
        <taxon>Lysianassidira</taxon>
        <taxon>Lysianassoidea</taxon>
        <taxon>Lysianassidae</taxon>
        <taxon>Hirondellea</taxon>
    </lineage>
</organism>
<dbReference type="PANTHER" id="PTHR12873">
    <property type="entry name" value="T7-LIKE MITOCHONDRIAL DNA HELICASE"/>
    <property type="match status" value="1"/>
</dbReference>
<dbReference type="EMBL" id="IACT01005149">
    <property type="protein sequence ID" value="LAC24315.1"/>
    <property type="molecule type" value="mRNA"/>
</dbReference>
<feature type="domain" description="SF4 helicase" evidence="1">
    <location>
        <begin position="406"/>
        <end position="658"/>
    </location>
</feature>
<dbReference type="PANTHER" id="PTHR12873:SF0">
    <property type="entry name" value="TWINKLE MTDNA HELICASE"/>
    <property type="match status" value="1"/>
</dbReference>
<dbReference type="CDD" id="cd01122">
    <property type="entry name" value="Twinkle_C"/>
    <property type="match status" value="1"/>
</dbReference>
<dbReference type="GO" id="GO:0003697">
    <property type="term" value="F:single-stranded DNA binding"/>
    <property type="evidence" value="ECO:0007669"/>
    <property type="project" value="InterPro"/>
</dbReference>
<dbReference type="PROSITE" id="PS51199">
    <property type="entry name" value="SF4_HELICASE"/>
    <property type="match status" value="1"/>
</dbReference>
<protein>
    <submittedName>
        <fullName evidence="2">Twinkle protein</fullName>
    </submittedName>
</protein>
<dbReference type="InterPro" id="IPR007694">
    <property type="entry name" value="DNA_helicase_DnaB-like_C"/>
</dbReference>
<dbReference type="Gene3D" id="3.40.1360.10">
    <property type="match status" value="1"/>
</dbReference>
<dbReference type="CDD" id="cd01029">
    <property type="entry name" value="TOPRIM_primases"/>
    <property type="match status" value="1"/>
</dbReference>
<dbReference type="InterPro" id="IPR027032">
    <property type="entry name" value="Twinkle-like"/>
</dbReference>
<dbReference type="AlphaFoldDB" id="A0A6A7G2X4"/>
<proteinExistence type="evidence at transcript level"/>
<dbReference type="SUPFAM" id="SSF56731">
    <property type="entry name" value="DNA primase core"/>
    <property type="match status" value="1"/>
</dbReference>
<dbReference type="GO" id="GO:0043139">
    <property type="term" value="F:5'-3' DNA helicase activity"/>
    <property type="evidence" value="ECO:0007669"/>
    <property type="project" value="InterPro"/>
</dbReference>
<accession>A0A6A7G2X4</accession>
<dbReference type="GO" id="GO:0006260">
    <property type="term" value="P:DNA replication"/>
    <property type="evidence" value="ECO:0007669"/>
    <property type="project" value="InterPro"/>
</dbReference>
<dbReference type="GO" id="GO:0005524">
    <property type="term" value="F:ATP binding"/>
    <property type="evidence" value="ECO:0007669"/>
    <property type="project" value="InterPro"/>
</dbReference>
<dbReference type="Pfam" id="PF13481">
    <property type="entry name" value="AAA_25"/>
    <property type="match status" value="1"/>
</dbReference>
<dbReference type="InterPro" id="IPR027417">
    <property type="entry name" value="P-loop_NTPase"/>
</dbReference>
<evidence type="ECO:0000259" key="1">
    <source>
        <dbReference type="PROSITE" id="PS51199"/>
    </source>
</evidence>